<dbReference type="KEGG" id="mcha:111009559"/>
<evidence type="ECO:0000313" key="5">
    <source>
        <dbReference type="RefSeq" id="XP_022138367.1"/>
    </source>
</evidence>
<dbReference type="SMART" id="SM00733">
    <property type="entry name" value="Mterf"/>
    <property type="match status" value="7"/>
</dbReference>
<keyword evidence="2" id="KW-0805">Transcription regulation</keyword>
<dbReference type="InterPro" id="IPR003690">
    <property type="entry name" value="MTERF"/>
</dbReference>
<evidence type="ECO:0000256" key="2">
    <source>
        <dbReference type="ARBA" id="ARBA00022472"/>
    </source>
</evidence>
<protein>
    <submittedName>
        <fullName evidence="5">Transcription termination factor MTERF6, chloroplastic/mitochondrial-like</fullName>
    </submittedName>
</protein>
<dbReference type="Gene3D" id="1.25.70.10">
    <property type="entry name" value="Transcription termination factor 3, mitochondrial"/>
    <property type="match status" value="1"/>
</dbReference>
<dbReference type="GO" id="GO:0006353">
    <property type="term" value="P:DNA-templated transcription termination"/>
    <property type="evidence" value="ECO:0007669"/>
    <property type="project" value="UniProtKB-KW"/>
</dbReference>
<dbReference type="PANTHER" id="PTHR13068">
    <property type="entry name" value="CGI-12 PROTEIN-RELATED"/>
    <property type="match status" value="1"/>
</dbReference>
<organism evidence="4 5">
    <name type="scientific">Momordica charantia</name>
    <name type="common">Bitter gourd</name>
    <name type="synonym">Balsam pear</name>
    <dbReference type="NCBI Taxonomy" id="3673"/>
    <lineage>
        <taxon>Eukaryota</taxon>
        <taxon>Viridiplantae</taxon>
        <taxon>Streptophyta</taxon>
        <taxon>Embryophyta</taxon>
        <taxon>Tracheophyta</taxon>
        <taxon>Spermatophyta</taxon>
        <taxon>Magnoliopsida</taxon>
        <taxon>eudicotyledons</taxon>
        <taxon>Gunneridae</taxon>
        <taxon>Pentapetalae</taxon>
        <taxon>rosids</taxon>
        <taxon>fabids</taxon>
        <taxon>Cucurbitales</taxon>
        <taxon>Cucurbitaceae</taxon>
        <taxon>Momordiceae</taxon>
        <taxon>Momordica</taxon>
    </lineage>
</organism>
<keyword evidence="3" id="KW-0809">Transit peptide</keyword>
<evidence type="ECO:0000313" key="4">
    <source>
        <dbReference type="Proteomes" id="UP000504603"/>
    </source>
</evidence>
<dbReference type="AlphaFoldDB" id="A0A6J1CAW8"/>
<name>A0A6J1CAW8_MOMCH</name>
<gene>
    <name evidence="5" type="primary">LOC111009559</name>
</gene>
<dbReference type="InterPro" id="IPR038538">
    <property type="entry name" value="MTERF_sf"/>
</dbReference>
<dbReference type="FunFam" id="1.25.70.10:FF:000001">
    <property type="entry name" value="Mitochondrial transcription termination factor-like"/>
    <property type="match status" value="1"/>
</dbReference>
<evidence type="ECO:0000256" key="3">
    <source>
        <dbReference type="ARBA" id="ARBA00022946"/>
    </source>
</evidence>
<dbReference type="PANTHER" id="PTHR13068:SF166">
    <property type="entry name" value="TRANSCRIPTION TERMINATION FACTOR MTERF15, MITOCHONDRIAL-LIKE"/>
    <property type="match status" value="1"/>
</dbReference>
<comment type="similarity">
    <text evidence="1">Belongs to the mTERF family.</text>
</comment>
<sequence length="382" mass="43958">MSNFLCKTLIRVRHLLTNSPYPNLRCVQFLHVSYTTAAVSDSHSFTVSYLVNSCSFSPESALSASKLVSFDARDKPDSVISFFKNRGFSNIHISLIIGKYPRLLLSDPNKTLLPKLEFLYSRGASSSEVSKIIVKAPKILRRSVNKHLIPAFDFLKGYLQSNERTIASIKRFPSIIADFRQNQLNGSIRMLLDAGVPEANVMYFLLYQPRMFTMDLDRFREILEDVMKMGFDPLKSSFVQAVHAIRAMSKSTWERKLNIYKRWGLSEKEIIAAFRSHPWCMTLSEEKIMLGMDFFVNKLGWESAAVVKSPVLLSFSLKKRTIPRASVLLFLFEKGLTKKKFMLVKPYMYTELQFLQKFVRPHLEEVPQLSKLYHVNVDDGIH</sequence>
<dbReference type="Pfam" id="PF02536">
    <property type="entry name" value="mTERF"/>
    <property type="match status" value="1"/>
</dbReference>
<accession>A0A6J1CAW8</accession>
<evidence type="ECO:0000256" key="1">
    <source>
        <dbReference type="ARBA" id="ARBA00007692"/>
    </source>
</evidence>
<keyword evidence="2" id="KW-0806">Transcription termination</keyword>
<dbReference type="GO" id="GO:0003676">
    <property type="term" value="F:nucleic acid binding"/>
    <property type="evidence" value="ECO:0007669"/>
    <property type="project" value="InterPro"/>
</dbReference>
<reference evidence="5" key="1">
    <citation type="submission" date="2025-08" db="UniProtKB">
        <authorList>
            <consortium name="RefSeq"/>
        </authorList>
    </citation>
    <scope>IDENTIFICATION</scope>
    <source>
        <strain evidence="5">OHB3-1</strain>
    </source>
</reference>
<dbReference type="Proteomes" id="UP000504603">
    <property type="component" value="Unplaced"/>
</dbReference>
<proteinExistence type="inferred from homology"/>
<dbReference type="RefSeq" id="XP_022138367.1">
    <property type="nucleotide sequence ID" value="XM_022282675.1"/>
</dbReference>
<dbReference type="OrthoDB" id="637682at2759"/>
<keyword evidence="4" id="KW-1185">Reference proteome</keyword>
<dbReference type="GeneID" id="111009559"/>
<keyword evidence="2" id="KW-0804">Transcription</keyword>